<keyword evidence="8" id="KW-1133">Transmembrane helix</keyword>
<dbReference type="InterPro" id="IPR003594">
    <property type="entry name" value="HATPase_dom"/>
</dbReference>
<dbReference type="Pfam" id="PF13426">
    <property type="entry name" value="PAS_9"/>
    <property type="match status" value="1"/>
</dbReference>
<dbReference type="RefSeq" id="WP_183636029.1">
    <property type="nucleotide sequence ID" value="NZ_BAABLE010000005.1"/>
</dbReference>
<dbReference type="InterPro" id="IPR001610">
    <property type="entry name" value="PAC"/>
</dbReference>
<dbReference type="SUPFAM" id="SSF52172">
    <property type="entry name" value="CheY-like"/>
    <property type="match status" value="1"/>
</dbReference>
<dbReference type="Gene3D" id="3.30.565.10">
    <property type="entry name" value="Histidine kinase-like ATPase, C-terminal domain"/>
    <property type="match status" value="1"/>
</dbReference>
<name>A0A840BKP9_9RHOO</name>
<dbReference type="EC" id="2.7.13.3" evidence="2"/>
<dbReference type="InterPro" id="IPR005467">
    <property type="entry name" value="His_kinase_dom"/>
</dbReference>
<dbReference type="InterPro" id="IPR003661">
    <property type="entry name" value="HisK_dim/P_dom"/>
</dbReference>
<dbReference type="InterPro" id="IPR004358">
    <property type="entry name" value="Sig_transdc_His_kin-like_C"/>
</dbReference>
<dbReference type="PROSITE" id="PS50109">
    <property type="entry name" value="HIS_KIN"/>
    <property type="match status" value="1"/>
</dbReference>
<dbReference type="SMART" id="SM00388">
    <property type="entry name" value="HisKA"/>
    <property type="match status" value="1"/>
</dbReference>
<dbReference type="InterPro" id="IPR011006">
    <property type="entry name" value="CheY-like_superfamily"/>
</dbReference>
<dbReference type="InterPro" id="IPR001789">
    <property type="entry name" value="Sig_transdc_resp-reg_receiver"/>
</dbReference>
<dbReference type="Gene3D" id="3.30.450.20">
    <property type="entry name" value="PAS domain"/>
    <property type="match status" value="3"/>
</dbReference>
<evidence type="ECO:0000256" key="8">
    <source>
        <dbReference type="SAM" id="Phobius"/>
    </source>
</evidence>
<evidence type="ECO:0000259" key="11">
    <source>
        <dbReference type="PROSITE" id="PS50112"/>
    </source>
</evidence>
<dbReference type="SUPFAM" id="SSF55785">
    <property type="entry name" value="PYP-like sensor domain (PAS domain)"/>
    <property type="match status" value="1"/>
</dbReference>
<evidence type="ECO:0000256" key="4">
    <source>
        <dbReference type="ARBA" id="ARBA00023012"/>
    </source>
</evidence>
<evidence type="ECO:0000313" key="13">
    <source>
        <dbReference type="EMBL" id="MBB4014141.1"/>
    </source>
</evidence>
<feature type="domain" description="PAC" evidence="12">
    <location>
        <begin position="414"/>
        <end position="466"/>
    </location>
</feature>
<dbReference type="CDD" id="cd16922">
    <property type="entry name" value="HATPase_EvgS-ArcB-TorS-like"/>
    <property type="match status" value="1"/>
</dbReference>
<comment type="caution">
    <text evidence="13">The sequence shown here is derived from an EMBL/GenBank/DDBJ whole genome shotgun (WGS) entry which is preliminary data.</text>
</comment>
<dbReference type="InterPro" id="IPR036097">
    <property type="entry name" value="HisK_dim/P_sf"/>
</dbReference>
<evidence type="ECO:0000259" key="10">
    <source>
        <dbReference type="PROSITE" id="PS50110"/>
    </source>
</evidence>
<comment type="catalytic activity">
    <reaction evidence="1">
        <text>ATP + protein L-histidine = ADP + protein N-phospho-L-histidine.</text>
        <dbReference type="EC" id="2.7.13.3"/>
    </reaction>
</comment>
<gene>
    <name evidence="13" type="ORF">GGR36_003487</name>
</gene>
<sequence length="867" mass="93728">MSRDPSANPRARRALLPEGIGAVMLAFVLCGLLGVAYHAMRLRSEALATHRTLARNAARLGEQQLTLVLRTVDRQLDARGADWLQRPADDGAGFEPRLRADLAGFPVLRSIAIVASDGRILASSAADARGSRLSAEALTALRGEGEATALRISRPWTGRDLADGLPLAGTVDVRAKPYFFSLARRLGDDGDGGFIVAVLNPDYLAQQMASLVEREEFVVSLSRYDGALLVSTAPTRIPPGLDQSREAVFRSLLPDHEIGHLDAPATSRVGPAILAYHASRLFPLVIQAHFDRDAVLADWRREMVNLGAMSIGVLCFIGVIGALVVRLQQRRERERQSARAELELAARVFDAAFDGIVITDREQRILRVNKAFTRITGYTEAEVRGNTPHVLSSGIHDEAFYAALWQAVKRDGRWQGEIMNRRRDGEIYPEELAISAVTDGQHEVCNYIGTFNDITERRRTEDALRSAKEAAETANRAKSQFLATISHEIRTPMNAILGMAQLLMLPGLGEAERIERARTILGAGGTLMTLLNDILDLARGEAGRLDLNPCDMSPRVVLAETAALFAEAAQKKSLTIAPQWWGAESEQFRADPVRLKQMLSNLLSNAIKYSAQGVVRLEGEVLARQGASVDLRFSVTDCGTGIPRNKLGQLFQPFSQLDGGNTRSAGGSGLGLSIVRSLALLMDGDVGVRSEPGHGSCFWFRIRAGLPAGSGGHSMSASPVAPVTPAAVDAPPQGALVLVVEDSPTNSTMVELMLQHHGFRVATALDGLQALDAIRAGLAPDIILMDCHMPHLDGFETTRRIRDDEAAAGRGRVPIVALTANAFEENRQACLGAGMDDFIAKPVVLTELLAALGRWLPRTEPAPRAVQ</sequence>
<evidence type="ECO:0000313" key="14">
    <source>
        <dbReference type="Proteomes" id="UP000561045"/>
    </source>
</evidence>
<dbReference type="Gene3D" id="3.40.50.2300">
    <property type="match status" value="1"/>
</dbReference>
<reference evidence="13 14" key="1">
    <citation type="submission" date="2020-08" db="EMBL/GenBank/DDBJ databases">
        <title>Genomic Encyclopedia of Type Strains, Phase IV (KMG-IV): sequencing the most valuable type-strain genomes for metagenomic binning, comparative biology and taxonomic classification.</title>
        <authorList>
            <person name="Goeker M."/>
        </authorList>
    </citation>
    <scope>NUCLEOTIDE SEQUENCE [LARGE SCALE GENOMIC DNA]</scope>
    <source>
        <strain evidence="13 14">DSM 106739</strain>
    </source>
</reference>
<keyword evidence="8" id="KW-0812">Transmembrane</keyword>
<dbReference type="Pfam" id="PF00512">
    <property type="entry name" value="HisKA"/>
    <property type="match status" value="1"/>
</dbReference>
<dbReference type="PROSITE" id="PS50110">
    <property type="entry name" value="RESPONSE_REGULATORY"/>
    <property type="match status" value="1"/>
</dbReference>
<dbReference type="InterPro" id="IPR000014">
    <property type="entry name" value="PAS"/>
</dbReference>
<evidence type="ECO:0000259" key="12">
    <source>
        <dbReference type="PROSITE" id="PS50113"/>
    </source>
</evidence>
<dbReference type="AlphaFoldDB" id="A0A840BKP9"/>
<keyword evidence="3 7" id="KW-0597">Phosphoprotein</keyword>
<dbReference type="SMART" id="SM00091">
    <property type="entry name" value="PAS"/>
    <property type="match status" value="1"/>
</dbReference>
<evidence type="ECO:0000256" key="7">
    <source>
        <dbReference type="PROSITE-ProRule" id="PRU00169"/>
    </source>
</evidence>
<dbReference type="Pfam" id="PF02518">
    <property type="entry name" value="HATPase_c"/>
    <property type="match status" value="1"/>
</dbReference>
<evidence type="ECO:0000256" key="2">
    <source>
        <dbReference type="ARBA" id="ARBA00012438"/>
    </source>
</evidence>
<evidence type="ECO:0000259" key="9">
    <source>
        <dbReference type="PROSITE" id="PS50109"/>
    </source>
</evidence>
<feature type="domain" description="Response regulatory" evidence="10">
    <location>
        <begin position="736"/>
        <end position="856"/>
    </location>
</feature>
<dbReference type="CDD" id="cd00082">
    <property type="entry name" value="HisKA"/>
    <property type="match status" value="1"/>
</dbReference>
<dbReference type="PANTHER" id="PTHR45339:SF1">
    <property type="entry name" value="HYBRID SIGNAL TRANSDUCTION HISTIDINE KINASE J"/>
    <property type="match status" value="1"/>
</dbReference>
<dbReference type="SMART" id="SM00387">
    <property type="entry name" value="HATPase_c"/>
    <property type="match status" value="1"/>
</dbReference>
<feature type="transmembrane region" description="Helical" evidence="8">
    <location>
        <begin position="20"/>
        <end position="40"/>
    </location>
</feature>
<keyword evidence="8" id="KW-0472">Membrane</keyword>
<dbReference type="Gene3D" id="1.10.287.130">
    <property type="match status" value="1"/>
</dbReference>
<evidence type="ECO:0000256" key="5">
    <source>
        <dbReference type="ARBA" id="ARBA00058004"/>
    </source>
</evidence>
<evidence type="ECO:0000256" key="3">
    <source>
        <dbReference type="ARBA" id="ARBA00022553"/>
    </source>
</evidence>
<dbReference type="SUPFAM" id="SSF55874">
    <property type="entry name" value="ATPase domain of HSP90 chaperone/DNA topoisomerase II/histidine kinase"/>
    <property type="match status" value="1"/>
</dbReference>
<organism evidence="13 14">
    <name type="scientific">Niveibacterium umoris</name>
    <dbReference type="NCBI Taxonomy" id="1193620"/>
    <lineage>
        <taxon>Bacteria</taxon>
        <taxon>Pseudomonadati</taxon>
        <taxon>Pseudomonadota</taxon>
        <taxon>Betaproteobacteria</taxon>
        <taxon>Rhodocyclales</taxon>
        <taxon>Rhodocyclaceae</taxon>
        <taxon>Niveibacterium</taxon>
    </lineage>
</organism>
<dbReference type="EMBL" id="JACIET010000002">
    <property type="protein sequence ID" value="MBB4014141.1"/>
    <property type="molecule type" value="Genomic_DNA"/>
</dbReference>
<feature type="domain" description="Histidine kinase" evidence="9">
    <location>
        <begin position="484"/>
        <end position="706"/>
    </location>
</feature>
<evidence type="ECO:0000256" key="1">
    <source>
        <dbReference type="ARBA" id="ARBA00000085"/>
    </source>
</evidence>
<dbReference type="NCBIfam" id="TIGR00229">
    <property type="entry name" value="sensory_box"/>
    <property type="match status" value="1"/>
</dbReference>
<dbReference type="PROSITE" id="PS50113">
    <property type="entry name" value="PAC"/>
    <property type="match status" value="1"/>
</dbReference>
<dbReference type="FunFam" id="3.30.565.10:FF:000010">
    <property type="entry name" value="Sensor histidine kinase RcsC"/>
    <property type="match status" value="1"/>
</dbReference>
<protein>
    <recommendedName>
        <fullName evidence="6">Virulence sensor protein BvgS</fullName>
        <ecNumber evidence="2">2.7.13.3</ecNumber>
    </recommendedName>
</protein>
<dbReference type="Pfam" id="PF00072">
    <property type="entry name" value="Response_reg"/>
    <property type="match status" value="1"/>
</dbReference>
<feature type="domain" description="PAS" evidence="11">
    <location>
        <begin position="341"/>
        <end position="398"/>
    </location>
</feature>
<dbReference type="Proteomes" id="UP000561045">
    <property type="component" value="Unassembled WGS sequence"/>
</dbReference>
<dbReference type="PANTHER" id="PTHR45339">
    <property type="entry name" value="HYBRID SIGNAL TRANSDUCTION HISTIDINE KINASE J"/>
    <property type="match status" value="1"/>
</dbReference>
<dbReference type="SMART" id="SM00086">
    <property type="entry name" value="PAC"/>
    <property type="match status" value="1"/>
</dbReference>
<dbReference type="InterPro" id="IPR000700">
    <property type="entry name" value="PAS-assoc_C"/>
</dbReference>
<dbReference type="SMART" id="SM00448">
    <property type="entry name" value="REC"/>
    <property type="match status" value="1"/>
</dbReference>
<dbReference type="PROSITE" id="PS50112">
    <property type="entry name" value="PAS"/>
    <property type="match status" value="1"/>
</dbReference>
<keyword evidence="4" id="KW-0902">Two-component regulatory system</keyword>
<dbReference type="InterPro" id="IPR036890">
    <property type="entry name" value="HATPase_C_sf"/>
</dbReference>
<keyword evidence="14" id="KW-1185">Reference proteome</keyword>
<dbReference type="PRINTS" id="PR00344">
    <property type="entry name" value="BCTRLSENSOR"/>
</dbReference>
<dbReference type="CDD" id="cd00130">
    <property type="entry name" value="PAS"/>
    <property type="match status" value="1"/>
</dbReference>
<dbReference type="InterPro" id="IPR035965">
    <property type="entry name" value="PAS-like_dom_sf"/>
</dbReference>
<accession>A0A840BKP9</accession>
<proteinExistence type="predicted"/>
<feature type="modified residue" description="4-aspartylphosphate" evidence="7">
    <location>
        <position position="786"/>
    </location>
</feature>
<dbReference type="SUPFAM" id="SSF47384">
    <property type="entry name" value="Homodimeric domain of signal transducing histidine kinase"/>
    <property type="match status" value="1"/>
</dbReference>
<evidence type="ECO:0000256" key="6">
    <source>
        <dbReference type="ARBA" id="ARBA00070152"/>
    </source>
</evidence>
<dbReference type="GO" id="GO:0000155">
    <property type="term" value="F:phosphorelay sensor kinase activity"/>
    <property type="evidence" value="ECO:0007669"/>
    <property type="project" value="InterPro"/>
</dbReference>
<comment type="function">
    <text evidence="5">Member of the two-component regulatory system BvgS/BvgA. Phosphorylates BvgA via a four-step phosphorelay in response to environmental signals.</text>
</comment>
<dbReference type="CDD" id="cd17546">
    <property type="entry name" value="REC_hyHK_CKI1_RcsC-like"/>
    <property type="match status" value="1"/>
</dbReference>
<feature type="transmembrane region" description="Helical" evidence="8">
    <location>
        <begin position="306"/>
        <end position="327"/>
    </location>
</feature>